<dbReference type="InterPro" id="IPR052176">
    <property type="entry name" value="Glycosyl_Hydrlase_43_Enz"/>
</dbReference>
<reference evidence="6 7" key="1">
    <citation type="submission" date="2019-03" db="EMBL/GenBank/DDBJ databases">
        <title>Algoriphagus sp. nov, a new strain isolated from root system soil of mangrove plant Kandelia.</title>
        <authorList>
            <person name="Yin Q."/>
            <person name="Wang K."/>
            <person name="Song Z."/>
        </authorList>
    </citation>
    <scope>NUCLEOTIDE SEQUENCE [LARGE SCALE GENOMIC DNA]</scope>
    <source>
        <strain evidence="6 7">XY-J91</strain>
    </source>
</reference>
<dbReference type="RefSeq" id="WP_135069555.1">
    <property type="nucleotide sequence ID" value="NZ_SPSB01000001.1"/>
</dbReference>
<sequence length="541" mass="63382">MLRIVLLLDSLEVSAWVWEAIYQTMKVERTQIVLAVVNESPKPSGKKSPFIYRLYRWADRKLFLKQPDAFAKKNLKSIPHWEVPELKVKPIQKKYSDYFNSETLAKIKSYQPDLIIRFGFRILKGEILDLAPLGVWSYHHGDPSRFRGGPPCFWEVMKQEETTGVVLQKLNEKLDDGLILYQSWSQTDPLSVQRNANKVFWKSSYFIARVLKQINLEGLESLKKNLEKKEISLKEKGPILSPPKTLEMLGLWFDLWKRNSLRKNQENSKKPFWEIKVAARKPSQKPLELNFDYKAVLPPKIDHKKGDFWADPFPVEKGEDTWVFYEEFEAKKNKGRIGVGKWDGKSLIDRRVALEENWHLSYPFIWEENGSFYLIPESGEVENLFIYEAVGFPFTWKKLGLFFQGEAYDPTIIKRDGGYWLFVNQKPHPGASPFVELNAYFSRSLLKPQWEAHEQNPIVSDVCSSRPAGRIFEWEGKLYRPAQDSGKRYGHRIKIQEIIELTLKLYLEKTVRILEPEEAALGTHTFNFTSKWIFSDSFFRR</sequence>
<proteinExistence type="predicted"/>
<protein>
    <submittedName>
        <fullName evidence="6">Uncharacterized protein</fullName>
    </submittedName>
</protein>
<name>A0A4Y9QZT3_9BACT</name>
<feature type="domain" description="Glucosamine inositolphosphorylceramide transferase 1 N-terminal" evidence="5">
    <location>
        <begin position="306"/>
        <end position="513"/>
    </location>
</feature>
<evidence type="ECO:0000313" key="6">
    <source>
        <dbReference type="EMBL" id="TFV97268.1"/>
    </source>
</evidence>
<dbReference type="Pfam" id="PF00551">
    <property type="entry name" value="Formyl_trans_N"/>
    <property type="match status" value="1"/>
</dbReference>
<feature type="domain" description="Formyl transferase N-terminal" evidence="4">
    <location>
        <begin position="93"/>
        <end position="183"/>
    </location>
</feature>
<keyword evidence="3" id="KW-0175">Coiled coil</keyword>
<dbReference type="PANTHER" id="PTHR43772">
    <property type="entry name" value="ENDO-1,4-BETA-XYLANASE"/>
    <property type="match status" value="1"/>
</dbReference>
<dbReference type="GO" id="GO:0045493">
    <property type="term" value="P:xylan catabolic process"/>
    <property type="evidence" value="ECO:0007669"/>
    <property type="project" value="UniProtKB-KW"/>
</dbReference>
<evidence type="ECO:0000256" key="3">
    <source>
        <dbReference type="SAM" id="Coils"/>
    </source>
</evidence>
<dbReference type="PANTHER" id="PTHR43772:SF2">
    <property type="entry name" value="PUTATIVE (AFU_ORTHOLOGUE AFUA_2G04480)-RELATED"/>
    <property type="match status" value="1"/>
</dbReference>
<evidence type="ECO:0000259" key="5">
    <source>
        <dbReference type="Pfam" id="PF24793"/>
    </source>
</evidence>
<dbReference type="Proteomes" id="UP000297647">
    <property type="component" value="Unassembled WGS sequence"/>
</dbReference>
<dbReference type="SUPFAM" id="SSF53328">
    <property type="entry name" value="Formyltransferase"/>
    <property type="match status" value="1"/>
</dbReference>
<feature type="coiled-coil region" evidence="3">
    <location>
        <begin position="209"/>
        <end position="236"/>
    </location>
</feature>
<dbReference type="SUPFAM" id="SSF75005">
    <property type="entry name" value="Arabinanase/levansucrase/invertase"/>
    <property type="match status" value="1"/>
</dbReference>
<keyword evidence="1" id="KW-0858">Xylan degradation</keyword>
<dbReference type="OrthoDB" id="3771157at2"/>
<dbReference type="EMBL" id="SPSB01000001">
    <property type="protein sequence ID" value="TFV97268.1"/>
    <property type="molecule type" value="Genomic_DNA"/>
</dbReference>
<dbReference type="Gene3D" id="3.40.50.170">
    <property type="entry name" value="Formyl transferase, N-terminal domain"/>
    <property type="match status" value="1"/>
</dbReference>
<evidence type="ECO:0000256" key="1">
    <source>
        <dbReference type="ARBA" id="ARBA00022651"/>
    </source>
</evidence>
<keyword evidence="7" id="KW-1185">Reference proteome</keyword>
<evidence type="ECO:0000256" key="2">
    <source>
        <dbReference type="ARBA" id="ARBA00023277"/>
    </source>
</evidence>
<comment type="caution">
    <text evidence="6">The sequence shown here is derived from an EMBL/GenBank/DDBJ whole genome shotgun (WGS) entry which is preliminary data.</text>
</comment>
<keyword evidence="2" id="KW-0119">Carbohydrate metabolism</keyword>
<dbReference type="AlphaFoldDB" id="A0A4Y9QZT3"/>
<evidence type="ECO:0000313" key="7">
    <source>
        <dbReference type="Proteomes" id="UP000297647"/>
    </source>
</evidence>
<dbReference type="InterPro" id="IPR056442">
    <property type="entry name" value="GINT1_N"/>
</dbReference>
<organism evidence="6 7">
    <name type="scientific">Algoriphagus kandeliae</name>
    <dbReference type="NCBI Taxonomy" id="2562278"/>
    <lineage>
        <taxon>Bacteria</taxon>
        <taxon>Pseudomonadati</taxon>
        <taxon>Bacteroidota</taxon>
        <taxon>Cytophagia</taxon>
        <taxon>Cytophagales</taxon>
        <taxon>Cyclobacteriaceae</taxon>
        <taxon>Algoriphagus</taxon>
    </lineage>
</organism>
<dbReference type="InterPro" id="IPR023296">
    <property type="entry name" value="Glyco_hydro_beta-prop_sf"/>
</dbReference>
<accession>A0A4Y9QZT3</accession>
<gene>
    <name evidence="6" type="ORF">E4S40_01015</name>
</gene>
<keyword evidence="1" id="KW-0624">Polysaccharide degradation</keyword>
<dbReference type="InterPro" id="IPR002376">
    <property type="entry name" value="Formyl_transf_N"/>
</dbReference>
<dbReference type="InterPro" id="IPR036477">
    <property type="entry name" value="Formyl_transf_N_sf"/>
</dbReference>
<dbReference type="Pfam" id="PF24793">
    <property type="entry name" value="GINT1_N"/>
    <property type="match status" value="1"/>
</dbReference>
<evidence type="ECO:0000259" key="4">
    <source>
        <dbReference type="Pfam" id="PF00551"/>
    </source>
</evidence>